<dbReference type="EMBL" id="HG994368">
    <property type="protein sequence ID" value="CAF1874657.1"/>
    <property type="molecule type" value="Genomic_DNA"/>
</dbReference>
<dbReference type="AlphaFoldDB" id="A0A816K0B8"/>
<gene>
    <name evidence="1" type="ORF">DARMORV10_C04P72930.1</name>
</gene>
<protein>
    <submittedName>
        <fullName evidence="1">(rape) hypothetical protein</fullName>
    </submittedName>
</protein>
<sequence length="85" mass="9567">MQSPLSQISLSTSSWVLRRRRQFGGCVRALLYLVSPLRRIESPTPATASIQLPLASSHVFMPPIIHPTLRQLHPTKVSMELSYID</sequence>
<reference evidence="1" key="1">
    <citation type="submission" date="2021-01" db="EMBL/GenBank/DDBJ databases">
        <authorList>
            <consortium name="Genoscope - CEA"/>
            <person name="William W."/>
        </authorList>
    </citation>
    <scope>NUCLEOTIDE SEQUENCE</scope>
</reference>
<accession>A0A816K0B8</accession>
<name>A0A816K0B8_BRANA</name>
<dbReference type="Proteomes" id="UP001295469">
    <property type="component" value="Chromosome C04"/>
</dbReference>
<evidence type="ECO:0000313" key="1">
    <source>
        <dbReference type="EMBL" id="CAF1874657.1"/>
    </source>
</evidence>
<proteinExistence type="predicted"/>
<organism evidence="1">
    <name type="scientific">Brassica napus</name>
    <name type="common">Rape</name>
    <dbReference type="NCBI Taxonomy" id="3708"/>
    <lineage>
        <taxon>Eukaryota</taxon>
        <taxon>Viridiplantae</taxon>
        <taxon>Streptophyta</taxon>
        <taxon>Embryophyta</taxon>
        <taxon>Tracheophyta</taxon>
        <taxon>Spermatophyta</taxon>
        <taxon>Magnoliopsida</taxon>
        <taxon>eudicotyledons</taxon>
        <taxon>Gunneridae</taxon>
        <taxon>Pentapetalae</taxon>
        <taxon>rosids</taxon>
        <taxon>malvids</taxon>
        <taxon>Brassicales</taxon>
        <taxon>Brassicaceae</taxon>
        <taxon>Brassiceae</taxon>
        <taxon>Brassica</taxon>
    </lineage>
</organism>